<name>A0A6L4WP86_9BACT</name>
<dbReference type="Proteomes" id="UP000461010">
    <property type="component" value="Unassembled WGS sequence"/>
</dbReference>
<dbReference type="InterPro" id="IPR015590">
    <property type="entry name" value="Aldehyde_DH_dom"/>
</dbReference>
<dbReference type="Gene3D" id="3.40.309.10">
    <property type="entry name" value="Aldehyde Dehydrogenase, Chain A, domain 2"/>
    <property type="match status" value="1"/>
</dbReference>
<dbReference type="InterPro" id="IPR016160">
    <property type="entry name" value="Ald_DH_CS_CYS"/>
</dbReference>
<evidence type="ECO:0000259" key="3">
    <source>
        <dbReference type="Pfam" id="PF00171"/>
    </source>
</evidence>
<evidence type="ECO:0000313" key="4">
    <source>
        <dbReference type="EMBL" id="KAB7885635.1"/>
    </source>
</evidence>
<organism evidence="4 7">
    <name type="scientific">Poseidonibacter ostreae</name>
    <dbReference type="NCBI Taxonomy" id="2654171"/>
    <lineage>
        <taxon>Bacteria</taxon>
        <taxon>Pseudomonadati</taxon>
        <taxon>Campylobacterota</taxon>
        <taxon>Epsilonproteobacteria</taxon>
        <taxon>Campylobacterales</taxon>
        <taxon>Arcobacteraceae</taxon>
        <taxon>Poseidonibacter</taxon>
    </lineage>
</organism>
<dbReference type="InterPro" id="IPR016163">
    <property type="entry name" value="Ald_DH_C"/>
</dbReference>
<evidence type="ECO:0000256" key="2">
    <source>
        <dbReference type="ARBA" id="ARBA00023002"/>
    </source>
</evidence>
<dbReference type="InterPro" id="IPR016161">
    <property type="entry name" value="Ald_DH/histidinol_DH"/>
</dbReference>
<dbReference type="PANTHER" id="PTHR43353">
    <property type="entry name" value="SUCCINATE-SEMIALDEHYDE DEHYDROGENASE, MITOCHONDRIAL"/>
    <property type="match status" value="1"/>
</dbReference>
<gene>
    <name evidence="5" type="ORF">GBG18_11510</name>
    <name evidence="4" type="ORF">GBG19_13800</name>
</gene>
<evidence type="ECO:0000313" key="7">
    <source>
        <dbReference type="Proteomes" id="UP000472839"/>
    </source>
</evidence>
<keyword evidence="2" id="KW-0560">Oxidoreductase</keyword>
<dbReference type="EMBL" id="WFKJ01000039">
    <property type="protein sequence ID" value="KAB7889144.1"/>
    <property type="molecule type" value="Genomic_DNA"/>
</dbReference>
<dbReference type="SUPFAM" id="SSF53720">
    <property type="entry name" value="ALDH-like"/>
    <property type="match status" value="1"/>
</dbReference>
<dbReference type="GO" id="GO:0016620">
    <property type="term" value="F:oxidoreductase activity, acting on the aldehyde or oxo group of donors, NAD or NADP as acceptor"/>
    <property type="evidence" value="ECO:0007669"/>
    <property type="project" value="InterPro"/>
</dbReference>
<sequence>MQTNKKFDTVYINKNEIPKEYSLESQLVQDEYLIDGTIKHWKGAKQDVYSPICLKDNDNKQVKLGSYPILTQNEAQLALDSAVGAYNYGMGEWPQMKVSQRIKAVENFTFKMLEKRDEVVNLLMWEIGKPLKDSQKEFDRTVEYIKDTIEALKELDRKNSQLEIESGLYAQIKRSPLGVTLCMGPFNYPLNETFTTLIPALIMGNSVIFKPPKFGVLLHKPLLEAFRDSFPKGVVNTLYGSGEELLTPLMKSGKIDVLAFIGSSKVAATLEHHHPKLNRLRSVLSLEAKNAGIIMPDANLEIAVNECVTGSLSYNGQRCTALKILFVHENIVGSFLEQFNAKIDEIKFGMPWDKDVQITPLPEKNKTQYLKDLIDDATKKGAKVINKNGGTIKNTFMFPAVLYPVNKDMRVYEEEQFGPVVPILTYKNIEEPMKYLMESNYGQQVSVFGNNSDEIAKMIDSLVNLVSRVNINAQCQRGPDIFPFTGRKDSAQSTLSVSDALRAFSIRSMVAIKESPENKEIVSSILRDHKSNFLSTDFIL</sequence>
<comment type="similarity">
    <text evidence="1">Belongs to the aldehyde dehydrogenase family.</text>
</comment>
<evidence type="ECO:0000313" key="6">
    <source>
        <dbReference type="Proteomes" id="UP000461010"/>
    </source>
</evidence>
<dbReference type="Pfam" id="PF00171">
    <property type="entry name" value="Aldedh"/>
    <property type="match status" value="1"/>
</dbReference>
<feature type="domain" description="Aldehyde dehydrogenase" evidence="3">
    <location>
        <begin position="60"/>
        <end position="505"/>
    </location>
</feature>
<dbReference type="RefSeq" id="WP_152191232.1">
    <property type="nucleotide sequence ID" value="NZ_WFKI01000001.1"/>
</dbReference>
<dbReference type="AlphaFoldDB" id="A0A6L4WP86"/>
<evidence type="ECO:0000313" key="5">
    <source>
        <dbReference type="EMBL" id="KAB7889144.1"/>
    </source>
</evidence>
<comment type="caution">
    <text evidence="4">The sequence shown here is derived from an EMBL/GenBank/DDBJ whole genome shotgun (WGS) entry which is preliminary data.</text>
</comment>
<dbReference type="PANTHER" id="PTHR43353:SF5">
    <property type="entry name" value="SUCCINATE-SEMIALDEHYDE DEHYDROGENASE, MITOCHONDRIAL"/>
    <property type="match status" value="1"/>
</dbReference>
<protein>
    <submittedName>
        <fullName evidence="4">Aldehyde dehydrogenase family protein</fullName>
    </submittedName>
</protein>
<reference evidence="6 7" key="1">
    <citation type="submission" date="2019-10" db="EMBL/GenBank/DDBJ databases">
        <title>Poseidonibacter ostreae sp. nov., isolated from the gut of the Ostrea denselamellosa.</title>
        <authorList>
            <person name="Choi A."/>
        </authorList>
    </citation>
    <scope>NUCLEOTIDE SEQUENCE [LARGE SCALE GENOMIC DNA]</scope>
    <source>
        <strain evidence="4 7">SJOD-M-33</strain>
        <strain evidence="5 6">SJOD-M-5</strain>
    </source>
</reference>
<keyword evidence="6" id="KW-1185">Reference proteome</keyword>
<proteinExistence type="inferred from homology"/>
<dbReference type="Gene3D" id="3.40.605.10">
    <property type="entry name" value="Aldehyde Dehydrogenase, Chain A, domain 1"/>
    <property type="match status" value="1"/>
</dbReference>
<dbReference type="CDD" id="cd07082">
    <property type="entry name" value="ALDH_F11_NP-GAPDH"/>
    <property type="match status" value="1"/>
</dbReference>
<dbReference type="EMBL" id="WFKK01000054">
    <property type="protein sequence ID" value="KAB7885635.1"/>
    <property type="molecule type" value="Genomic_DNA"/>
</dbReference>
<evidence type="ECO:0000256" key="1">
    <source>
        <dbReference type="ARBA" id="ARBA00009986"/>
    </source>
</evidence>
<dbReference type="PROSITE" id="PS00070">
    <property type="entry name" value="ALDEHYDE_DEHYDR_CYS"/>
    <property type="match status" value="1"/>
</dbReference>
<accession>A0A6L4WP86</accession>
<dbReference type="InterPro" id="IPR050740">
    <property type="entry name" value="Aldehyde_DH_Superfamily"/>
</dbReference>
<dbReference type="InterPro" id="IPR016162">
    <property type="entry name" value="Ald_DH_N"/>
</dbReference>
<dbReference type="Proteomes" id="UP000472839">
    <property type="component" value="Unassembled WGS sequence"/>
</dbReference>